<accession>A0A1L0BY51</accession>
<dbReference type="AlphaFoldDB" id="A0A1L0BY51"/>
<protein>
    <submittedName>
        <fullName evidence="1">CIC11C00000003835</fullName>
    </submittedName>
</protein>
<evidence type="ECO:0000313" key="2">
    <source>
        <dbReference type="Proteomes" id="UP000182334"/>
    </source>
</evidence>
<dbReference type="OrthoDB" id="6347512at2759"/>
<organism evidence="1 2">
    <name type="scientific">Sungouiella intermedia</name>
    <dbReference type="NCBI Taxonomy" id="45354"/>
    <lineage>
        <taxon>Eukaryota</taxon>
        <taxon>Fungi</taxon>
        <taxon>Dikarya</taxon>
        <taxon>Ascomycota</taxon>
        <taxon>Saccharomycotina</taxon>
        <taxon>Pichiomycetes</taxon>
        <taxon>Metschnikowiaceae</taxon>
        <taxon>Sungouiella</taxon>
    </lineage>
</organism>
<gene>
    <name evidence="1" type="ORF">SAMEA4029010_CIC11G00000003835</name>
</gene>
<evidence type="ECO:0000313" key="1">
    <source>
        <dbReference type="EMBL" id="SGZ56179.1"/>
    </source>
</evidence>
<proteinExistence type="predicted"/>
<name>A0A1L0BY51_9ASCO</name>
<sequence length="722" mass="81976">MRSPDHLLDLLEDIEAGGSEINVSLRQILKISASSGLLPTELKSVLDLILDSQLSMSHKNILISDCLVPRGNYLLPPDIILRVLSVVGTPEVFYKNGKQQKLKRLPTSCQQRLLEWLICALPLFGRPLFRYLKRHLSMLFGLLSFEFLRPYISTLIVIASNGPDALPKLSQGYLIRPWNVKLVADMCLQFPSDPSLKALMAYLRLRNRTQKLPSVNKLASMDTSGIFNYPNSALHSSLIAKSETSTSEYGTSLWNEVSDVDSQIQRVFESLDNQRKRRKALQHQDLIPLSSPGAIQILSINSVSSLIAHFEDISLTNPSSVLSVTSSGNNRFRCLYLALYLMTVGRDDQTFKKLEYAIRYHIFNMGDHNSLLVYSQLLEFARFQGLKCYTASCIQFVNSDEPTTIDSVRKQIRLLRYIPWEKSILISALVKMLTRLKDVYSLKDEWFRLVGLFYSELAFIIRKWSAVFVASNDYKEYLECLLDAITHIFNFTEVYWGKLHLFSKIRFLSFLAAVKTCKVDLPWSTAGHLVPPPTLMYQLIVSTNPLILSEALGYLVFLKSVQLPDGEEIKKRLRSLYIMDSLNFVWREMALNKDIGTFSQGMLLDDEFLQKVAGLNFFSYSNLLQLKTVGGLVQNPSLAYTCAELVWMLEDQTEGITTRHPGPISEDSVAQLRHELDNTWLSMSYYDIKASLLNSLDSLGYTGLCDLLFGSLKPLANKRLRG</sequence>
<dbReference type="Proteomes" id="UP000182334">
    <property type="component" value="Chromosome V"/>
</dbReference>
<reference evidence="1 2" key="1">
    <citation type="submission" date="2016-10" db="EMBL/GenBank/DDBJ databases">
        <authorList>
            <person name="de Groot N.N."/>
        </authorList>
    </citation>
    <scope>NUCLEOTIDE SEQUENCE [LARGE SCALE GENOMIC DNA]</scope>
    <source>
        <strain evidence="1 2">CBS 141442</strain>
    </source>
</reference>
<keyword evidence="2" id="KW-1185">Reference proteome</keyword>
<dbReference type="EMBL" id="LT635760">
    <property type="protein sequence ID" value="SGZ56179.1"/>
    <property type="molecule type" value="Genomic_DNA"/>
</dbReference>
<dbReference type="STRING" id="45354.A0A1L0BY51"/>